<accession>A0A0E9WNF3</accession>
<proteinExistence type="predicted"/>
<dbReference type="EMBL" id="GBXM01017579">
    <property type="protein sequence ID" value="JAH90998.1"/>
    <property type="molecule type" value="Transcribed_RNA"/>
</dbReference>
<organism evidence="1">
    <name type="scientific">Anguilla anguilla</name>
    <name type="common">European freshwater eel</name>
    <name type="synonym">Muraena anguilla</name>
    <dbReference type="NCBI Taxonomy" id="7936"/>
    <lineage>
        <taxon>Eukaryota</taxon>
        <taxon>Metazoa</taxon>
        <taxon>Chordata</taxon>
        <taxon>Craniata</taxon>
        <taxon>Vertebrata</taxon>
        <taxon>Euteleostomi</taxon>
        <taxon>Actinopterygii</taxon>
        <taxon>Neopterygii</taxon>
        <taxon>Teleostei</taxon>
        <taxon>Anguilliformes</taxon>
        <taxon>Anguillidae</taxon>
        <taxon>Anguilla</taxon>
    </lineage>
</organism>
<sequence length="25" mass="2941">MRSCPFTCNILCKHECADQPCHQFE</sequence>
<reference evidence="1" key="2">
    <citation type="journal article" date="2015" name="Fish Shellfish Immunol.">
        <title>Early steps in the European eel (Anguilla anguilla)-Vibrio vulnificus interaction in the gills: Role of the RtxA13 toxin.</title>
        <authorList>
            <person name="Callol A."/>
            <person name="Pajuelo D."/>
            <person name="Ebbesson L."/>
            <person name="Teles M."/>
            <person name="MacKenzie S."/>
            <person name="Amaro C."/>
        </authorList>
    </citation>
    <scope>NUCLEOTIDE SEQUENCE</scope>
</reference>
<evidence type="ECO:0000313" key="1">
    <source>
        <dbReference type="EMBL" id="JAH90998.1"/>
    </source>
</evidence>
<reference evidence="1" key="1">
    <citation type="submission" date="2014-11" db="EMBL/GenBank/DDBJ databases">
        <authorList>
            <person name="Amaro Gonzalez C."/>
        </authorList>
    </citation>
    <scope>NUCLEOTIDE SEQUENCE</scope>
</reference>
<protein>
    <submittedName>
        <fullName evidence="1">Uncharacterized protein</fullName>
    </submittedName>
</protein>
<name>A0A0E9WNF3_ANGAN</name>
<dbReference type="AlphaFoldDB" id="A0A0E9WNF3"/>